<evidence type="ECO:0000256" key="3">
    <source>
        <dbReference type="ARBA" id="ARBA00008715"/>
    </source>
</evidence>
<evidence type="ECO:0000256" key="9">
    <source>
        <dbReference type="ARBA" id="ARBA00023136"/>
    </source>
</evidence>
<feature type="transmembrane region" description="Helical" evidence="10">
    <location>
        <begin position="443"/>
        <end position="465"/>
    </location>
</feature>
<keyword evidence="8 10" id="KW-1133">Transmembrane helix</keyword>
<feature type="transmembrane region" description="Helical" evidence="10">
    <location>
        <begin position="414"/>
        <end position="437"/>
    </location>
</feature>
<comment type="pathway">
    <text evidence="2 10">Protein modification; protein glycosylation.</text>
</comment>
<feature type="transmembrane region" description="Helical" evidence="10">
    <location>
        <begin position="56"/>
        <end position="78"/>
    </location>
</feature>
<comment type="caution">
    <text evidence="10">Lacks conserved residue(s) required for the propagation of feature annotation.</text>
</comment>
<accession>A0ABR0WTZ2</accession>
<dbReference type="InterPro" id="IPR004856">
    <property type="entry name" value="Glyco_trans_ALG6/ALG8"/>
</dbReference>
<evidence type="ECO:0000256" key="4">
    <source>
        <dbReference type="ARBA" id="ARBA00022676"/>
    </source>
</evidence>
<evidence type="ECO:0000313" key="13">
    <source>
        <dbReference type="Proteomes" id="UP001318860"/>
    </source>
</evidence>
<feature type="transmembrane region" description="Helical" evidence="10">
    <location>
        <begin position="270"/>
        <end position="288"/>
    </location>
</feature>
<evidence type="ECO:0000313" key="12">
    <source>
        <dbReference type="EMBL" id="KAK6150977.1"/>
    </source>
</evidence>
<feature type="transmembrane region" description="Helical" evidence="10">
    <location>
        <begin position="385"/>
        <end position="402"/>
    </location>
</feature>
<protein>
    <recommendedName>
        <fullName evidence="10">Alpha-1,3-glucosyltransferase</fullName>
        <ecNumber evidence="10">2.4.1.-</ecNumber>
    </recommendedName>
</protein>
<keyword evidence="5 10" id="KW-0808">Transferase</keyword>
<dbReference type="PANTHER" id="PTHR12413:SF1">
    <property type="entry name" value="DOLICHYL PYROPHOSPHATE MAN9GLCNAC2 ALPHA-1,3-GLUCOSYLTRANSFERASE"/>
    <property type="match status" value="1"/>
</dbReference>
<evidence type="ECO:0000256" key="5">
    <source>
        <dbReference type="ARBA" id="ARBA00022679"/>
    </source>
</evidence>
<feature type="transmembrane region" description="Helical" evidence="10">
    <location>
        <begin position="166"/>
        <end position="188"/>
    </location>
</feature>
<evidence type="ECO:0000256" key="10">
    <source>
        <dbReference type="RuleBase" id="RU363110"/>
    </source>
</evidence>
<keyword evidence="4 10" id="KW-0328">Glycosyltransferase</keyword>
<sequence>MKNHEHYSTPKRFLQLPMENRKKKSVPIKLGSKSVSEPESDPDTNIWSFITKRSTVSWFFCVSLFAVLIRLSVALHPYSGAHTPPMFGDYEAQRHWMEITVNLPVKEWYRNSTANDLRYWGLDYPPLTAYQSYFHGILLKYFDPASVSLFTSRGYESYLGKLLMRWTVLMSDLMIFFPAVLYFVTVYYSGKPTGDKSSMAWHTVMILLNPCLILIDHGHFQRPCRLPAVLSCSQPQTGAFLPKMSAYYAPAFFAYLLGKCLRRQNPILEVLKLGLVVLGTFALVWWPYLYSVDASLELELLFVSGMEWDRICIQAGKSANFDHCRACSILDGSFSLSPLRESTREIHPASASASKLLGVGRTICFRWLIYCALLSMFPLIRRDNLVLPYGALYGLFVLLYYAPDGRKNAKRTDCFSSILESFAFACSLFLHVIYMTITPPDKYPFLFEAVIMMFCFSQFVWISIYQNTKQWALSKTSSPIDAKKKSL</sequence>
<dbReference type="Proteomes" id="UP001318860">
    <property type="component" value="Unassembled WGS sequence"/>
</dbReference>
<evidence type="ECO:0000256" key="7">
    <source>
        <dbReference type="ARBA" id="ARBA00022824"/>
    </source>
</evidence>
<evidence type="ECO:0000256" key="11">
    <source>
        <dbReference type="SAM" id="MobiDB-lite"/>
    </source>
</evidence>
<feature type="compositionally biased region" description="Polar residues" evidence="11">
    <location>
        <begin position="33"/>
        <end position="42"/>
    </location>
</feature>
<keyword evidence="9 10" id="KW-0472">Membrane</keyword>
<reference evidence="12 13" key="1">
    <citation type="journal article" date="2021" name="Comput. Struct. Biotechnol. J.">
        <title>De novo genome assembly of the potent medicinal plant Rehmannia glutinosa using nanopore technology.</title>
        <authorList>
            <person name="Ma L."/>
            <person name="Dong C."/>
            <person name="Song C."/>
            <person name="Wang X."/>
            <person name="Zheng X."/>
            <person name="Niu Y."/>
            <person name="Chen S."/>
            <person name="Feng W."/>
        </authorList>
    </citation>
    <scope>NUCLEOTIDE SEQUENCE [LARGE SCALE GENOMIC DNA]</scope>
    <source>
        <strain evidence="12">DH-2019</strain>
    </source>
</reference>
<evidence type="ECO:0000256" key="6">
    <source>
        <dbReference type="ARBA" id="ARBA00022692"/>
    </source>
</evidence>
<gene>
    <name evidence="12" type="ORF">DH2020_015909</name>
</gene>
<comment type="similarity">
    <text evidence="3 10">Belongs to the ALG6/ALG8 glucosyltransferase family.</text>
</comment>
<comment type="subcellular location">
    <subcellularLocation>
        <location evidence="1 10">Endoplasmic reticulum membrane</location>
        <topology evidence="1 10">Multi-pass membrane protein</topology>
    </subcellularLocation>
</comment>
<dbReference type="Pfam" id="PF03155">
    <property type="entry name" value="Alg6_Alg8"/>
    <property type="match status" value="3"/>
</dbReference>
<dbReference type="PANTHER" id="PTHR12413">
    <property type="entry name" value="DOLICHYL GLYCOSYLTRANSFERASE"/>
    <property type="match status" value="1"/>
</dbReference>
<feature type="region of interest" description="Disordered" evidence="11">
    <location>
        <begin position="21"/>
        <end position="42"/>
    </location>
</feature>
<comment type="caution">
    <text evidence="12">The sequence shown here is derived from an EMBL/GenBank/DDBJ whole genome shotgun (WGS) entry which is preliminary data.</text>
</comment>
<keyword evidence="6 10" id="KW-0812">Transmembrane</keyword>
<evidence type="ECO:0000256" key="8">
    <source>
        <dbReference type="ARBA" id="ARBA00022989"/>
    </source>
</evidence>
<keyword evidence="7 10" id="KW-0256">Endoplasmic reticulum</keyword>
<dbReference type="EC" id="2.4.1.-" evidence="10"/>
<organism evidence="12 13">
    <name type="scientific">Rehmannia glutinosa</name>
    <name type="common">Chinese foxglove</name>
    <dbReference type="NCBI Taxonomy" id="99300"/>
    <lineage>
        <taxon>Eukaryota</taxon>
        <taxon>Viridiplantae</taxon>
        <taxon>Streptophyta</taxon>
        <taxon>Embryophyta</taxon>
        <taxon>Tracheophyta</taxon>
        <taxon>Spermatophyta</taxon>
        <taxon>Magnoliopsida</taxon>
        <taxon>eudicotyledons</taxon>
        <taxon>Gunneridae</taxon>
        <taxon>Pentapetalae</taxon>
        <taxon>asterids</taxon>
        <taxon>lamiids</taxon>
        <taxon>Lamiales</taxon>
        <taxon>Orobanchaceae</taxon>
        <taxon>Rehmannieae</taxon>
        <taxon>Rehmannia</taxon>
    </lineage>
</organism>
<proteinExistence type="inferred from homology"/>
<name>A0ABR0WTZ2_REHGL</name>
<evidence type="ECO:0000256" key="1">
    <source>
        <dbReference type="ARBA" id="ARBA00004477"/>
    </source>
</evidence>
<evidence type="ECO:0000256" key="2">
    <source>
        <dbReference type="ARBA" id="ARBA00004922"/>
    </source>
</evidence>
<dbReference type="EMBL" id="JABTTQ020000008">
    <property type="protein sequence ID" value="KAK6150977.1"/>
    <property type="molecule type" value="Genomic_DNA"/>
</dbReference>
<keyword evidence="13" id="KW-1185">Reference proteome</keyword>